<evidence type="ECO:0000256" key="1">
    <source>
        <dbReference type="SAM" id="MobiDB-lite"/>
    </source>
</evidence>
<evidence type="ECO:0000313" key="3">
    <source>
        <dbReference type="Proteomes" id="UP001604336"/>
    </source>
</evidence>
<dbReference type="EMBL" id="JBFOLK010000007">
    <property type="protein sequence ID" value="KAL2497199.1"/>
    <property type="molecule type" value="Genomic_DNA"/>
</dbReference>
<feature type="region of interest" description="Disordered" evidence="1">
    <location>
        <begin position="1"/>
        <end position="40"/>
    </location>
</feature>
<keyword evidence="3" id="KW-1185">Reference proteome</keyword>
<dbReference type="AlphaFoldDB" id="A0ABD1SCF7"/>
<dbReference type="Proteomes" id="UP001604336">
    <property type="component" value="Unassembled WGS sequence"/>
</dbReference>
<evidence type="ECO:0000313" key="2">
    <source>
        <dbReference type="EMBL" id="KAL2497199.1"/>
    </source>
</evidence>
<gene>
    <name evidence="2" type="ORF">Adt_22749</name>
</gene>
<name>A0ABD1SCF7_9LAMI</name>
<comment type="caution">
    <text evidence="2">The sequence shown here is derived from an EMBL/GenBank/DDBJ whole genome shotgun (WGS) entry which is preliminary data.</text>
</comment>
<proteinExistence type="predicted"/>
<protein>
    <submittedName>
        <fullName evidence="2">Uncharacterized protein</fullName>
    </submittedName>
</protein>
<reference evidence="3" key="1">
    <citation type="submission" date="2024-07" db="EMBL/GenBank/DDBJ databases">
        <title>Two chromosome-level genome assemblies of Korean endemic species Abeliophyllum distichum and Forsythia ovata (Oleaceae).</title>
        <authorList>
            <person name="Jang H."/>
        </authorList>
    </citation>
    <scope>NUCLEOTIDE SEQUENCE [LARGE SCALE GENOMIC DNA]</scope>
</reference>
<accession>A0ABD1SCF7</accession>
<organism evidence="2 3">
    <name type="scientific">Abeliophyllum distichum</name>
    <dbReference type="NCBI Taxonomy" id="126358"/>
    <lineage>
        <taxon>Eukaryota</taxon>
        <taxon>Viridiplantae</taxon>
        <taxon>Streptophyta</taxon>
        <taxon>Embryophyta</taxon>
        <taxon>Tracheophyta</taxon>
        <taxon>Spermatophyta</taxon>
        <taxon>Magnoliopsida</taxon>
        <taxon>eudicotyledons</taxon>
        <taxon>Gunneridae</taxon>
        <taxon>Pentapetalae</taxon>
        <taxon>asterids</taxon>
        <taxon>lamiids</taxon>
        <taxon>Lamiales</taxon>
        <taxon>Oleaceae</taxon>
        <taxon>Forsythieae</taxon>
        <taxon>Abeliophyllum</taxon>
    </lineage>
</organism>
<sequence>MRDEYAQSDMKGSGSTIDVSGLHSEKNRKCSSGAAKGKKEACTHSALSESVEKLANVDNELIAAHLKVNFGPLSFDECMEELESFGILEDDEKFNLFALSFFEQMRHRTSYAGSQMSQMKIKFLKFNYKSWCLKNTGAFDD</sequence>